<evidence type="ECO:0000313" key="5">
    <source>
        <dbReference type="Proteomes" id="UP000624701"/>
    </source>
</evidence>
<feature type="transmembrane region" description="Helical" evidence="2">
    <location>
        <begin position="45"/>
        <end position="69"/>
    </location>
</feature>
<keyword evidence="5" id="KW-1185">Reference proteome</keyword>
<sequence>MKKYIEFRLVKILAVFYGFIVLLSFSKRIFMLYKKGLFDNIDWGVLIFGQTIFDWISVVIYMVVVAIITKKMFSASLKYQYIILIHIVLGFFMSWYLFVAVGFMQLLAGTITFEVIMQHVFSFENYITIVDVNLITYFFMAGIIYIYYYVKKLRETELQKSKLENQLVTTKMQILKAQLQPHFLFNTLNSISSLIKSNPDEAQNTLVDLSELLREVLYFKEINLIPFTTEISLLKRYINIMLTRFSDHLSIEFDISHELKDSLVPSMLLQPIVENSIKHGYSKQIKNLRIQLKAYKLDDKLIVEVFNNGKPIEKPLNEGHGIKNTKNRLYTLFGEDHEFSFLNSNNEKFSVLTKIVIPFVENTDKKTIPAKIY</sequence>
<name>A0ABQ2C0M6_9FLAO</name>
<keyword evidence="2" id="KW-1133">Transmembrane helix</keyword>
<reference evidence="5" key="1">
    <citation type="journal article" date="2019" name="Int. J. Syst. Evol. Microbiol.">
        <title>The Global Catalogue of Microorganisms (GCM) 10K type strain sequencing project: providing services to taxonomists for standard genome sequencing and annotation.</title>
        <authorList>
            <consortium name="The Broad Institute Genomics Platform"/>
            <consortium name="The Broad Institute Genome Sequencing Center for Infectious Disease"/>
            <person name="Wu L."/>
            <person name="Ma J."/>
        </authorList>
    </citation>
    <scope>NUCLEOTIDE SEQUENCE [LARGE SCALE GENOMIC DNA]</scope>
    <source>
        <strain evidence="5">CCM 8681</strain>
    </source>
</reference>
<dbReference type="Pfam" id="PF06580">
    <property type="entry name" value="His_kinase"/>
    <property type="match status" value="1"/>
</dbReference>
<feature type="transmembrane region" description="Helical" evidence="2">
    <location>
        <begin position="12"/>
        <end position="33"/>
    </location>
</feature>
<comment type="caution">
    <text evidence="4">The sequence shown here is derived from an EMBL/GenBank/DDBJ whole genome shotgun (WGS) entry which is preliminary data.</text>
</comment>
<dbReference type="InterPro" id="IPR010559">
    <property type="entry name" value="Sig_transdc_His_kin_internal"/>
</dbReference>
<dbReference type="SUPFAM" id="SSF55874">
    <property type="entry name" value="ATPase domain of HSP90 chaperone/DNA topoisomerase II/histidine kinase"/>
    <property type="match status" value="1"/>
</dbReference>
<keyword evidence="2" id="KW-0812">Transmembrane</keyword>
<dbReference type="Proteomes" id="UP000624701">
    <property type="component" value="Unassembled WGS sequence"/>
</dbReference>
<keyword evidence="2" id="KW-0472">Membrane</keyword>
<proteinExistence type="predicted"/>
<dbReference type="RefSeq" id="WP_188374509.1">
    <property type="nucleotide sequence ID" value="NZ_BMDQ01000002.1"/>
</dbReference>
<evidence type="ECO:0000256" key="1">
    <source>
        <dbReference type="SAM" id="Coils"/>
    </source>
</evidence>
<feature type="transmembrane region" description="Helical" evidence="2">
    <location>
        <begin position="126"/>
        <end position="150"/>
    </location>
</feature>
<accession>A0ABQ2C0M6</accession>
<evidence type="ECO:0000259" key="3">
    <source>
        <dbReference type="Pfam" id="PF06580"/>
    </source>
</evidence>
<organism evidence="4 5">
    <name type="scientific">Winogradskyella haliclonae</name>
    <dbReference type="NCBI Taxonomy" id="2048558"/>
    <lineage>
        <taxon>Bacteria</taxon>
        <taxon>Pseudomonadati</taxon>
        <taxon>Bacteroidota</taxon>
        <taxon>Flavobacteriia</taxon>
        <taxon>Flavobacteriales</taxon>
        <taxon>Flavobacteriaceae</taxon>
        <taxon>Winogradskyella</taxon>
    </lineage>
</organism>
<feature type="transmembrane region" description="Helical" evidence="2">
    <location>
        <begin position="81"/>
        <end position="106"/>
    </location>
</feature>
<dbReference type="PANTHER" id="PTHR34220:SF7">
    <property type="entry name" value="SENSOR HISTIDINE KINASE YPDA"/>
    <property type="match status" value="1"/>
</dbReference>
<dbReference type="PANTHER" id="PTHR34220">
    <property type="entry name" value="SENSOR HISTIDINE KINASE YPDA"/>
    <property type="match status" value="1"/>
</dbReference>
<dbReference type="InterPro" id="IPR050640">
    <property type="entry name" value="Bact_2-comp_sensor_kinase"/>
</dbReference>
<keyword evidence="1" id="KW-0175">Coiled coil</keyword>
<dbReference type="Gene3D" id="3.30.565.10">
    <property type="entry name" value="Histidine kinase-like ATPase, C-terminal domain"/>
    <property type="match status" value="1"/>
</dbReference>
<dbReference type="InterPro" id="IPR036890">
    <property type="entry name" value="HATPase_C_sf"/>
</dbReference>
<dbReference type="EMBL" id="BMDQ01000002">
    <property type="protein sequence ID" value="GGI57598.1"/>
    <property type="molecule type" value="Genomic_DNA"/>
</dbReference>
<feature type="domain" description="Signal transduction histidine kinase internal region" evidence="3">
    <location>
        <begin position="171"/>
        <end position="249"/>
    </location>
</feature>
<feature type="coiled-coil region" evidence="1">
    <location>
        <begin position="153"/>
        <end position="180"/>
    </location>
</feature>
<evidence type="ECO:0000256" key="2">
    <source>
        <dbReference type="SAM" id="Phobius"/>
    </source>
</evidence>
<evidence type="ECO:0000313" key="4">
    <source>
        <dbReference type="EMBL" id="GGI57598.1"/>
    </source>
</evidence>
<gene>
    <name evidence="4" type="ORF">GCM10011444_19070</name>
</gene>
<protein>
    <recommendedName>
        <fullName evidence="3">Signal transduction histidine kinase internal region domain-containing protein</fullName>
    </recommendedName>
</protein>